<proteinExistence type="inferred from homology"/>
<dbReference type="Pfam" id="PF03466">
    <property type="entry name" value="LysR_substrate"/>
    <property type="match status" value="1"/>
</dbReference>
<dbReference type="SUPFAM" id="SSF53850">
    <property type="entry name" value="Periplasmic binding protein-like II"/>
    <property type="match status" value="1"/>
</dbReference>
<dbReference type="FunFam" id="1.10.10.10:FF:000001">
    <property type="entry name" value="LysR family transcriptional regulator"/>
    <property type="match status" value="1"/>
</dbReference>
<evidence type="ECO:0000256" key="3">
    <source>
        <dbReference type="ARBA" id="ARBA00023125"/>
    </source>
</evidence>
<dbReference type="InterPro" id="IPR058163">
    <property type="entry name" value="LysR-type_TF_proteobact-type"/>
</dbReference>
<organism evidence="6 7">
    <name type="scientific">Vibrio harveyi</name>
    <name type="common">Beneckea harveyi</name>
    <dbReference type="NCBI Taxonomy" id="669"/>
    <lineage>
        <taxon>Bacteria</taxon>
        <taxon>Pseudomonadati</taxon>
        <taxon>Pseudomonadota</taxon>
        <taxon>Gammaproteobacteria</taxon>
        <taxon>Vibrionales</taxon>
        <taxon>Vibrionaceae</taxon>
        <taxon>Vibrio</taxon>
    </lineage>
</organism>
<reference evidence="6 7" key="1">
    <citation type="submission" date="2012-10" db="EMBL/GenBank/DDBJ databases">
        <title>Genome sequence of Vibrio Cholerae HENC-02.</title>
        <authorList>
            <person name="Eppinger M."/>
            <person name="Hasan N.A."/>
            <person name="Sengamalay N."/>
            <person name="Hine E."/>
            <person name="Su Q."/>
            <person name="Daugherty S.C."/>
            <person name="Young S."/>
            <person name="Sadzewicz L."/>
            <person name="Tallon L."/>
            <person name="Cebula T.A."/>
            <person name="Ravel J."/>
            <person name="Colwell R.R."/>
        </authorList>
    </citation>
    <scope>NUCLEOTIDE SEQUENCE [LARGE SCALE GENOMIC DNA]</scope>
    <source>
        <strain evidence="6 7">HENC-02</strain>
    </source>
</reference>
<dbReference type="Proteomes" id="UP000008367">
    <property type="component" value="Unassembled WGS sequence"/>
</dbReference>
<name>A0A454CXW1_VIBHA</name>
<evidence type="ECO:0000313" key="6">
    <source>
        <dbReference type="EMBL" id="EKM31227.1"/>
    </source>
</evidence>
<dbReference type="GeneID" id="83584273"/>
<protein>
    <submittedName>
        <fullName evidence="6">Bacterial regulatory helix-turn-helix, lysR family protein</fullName>
    </submittedName>
</protein>
<accession>A0A454CXW1</accession>
<dbReference type="STRING" id="669.AL538_19495"/>
<dbReference type="SUPFAM" id="SSF46785">
    <property type="entry name" value="Winged helix' DNA-binding domain"/>
    <property type="match status" value="1"/>
</dbReference>
<keyword evidence="3" id="KW-0238">DNA-binding</keyword>
<evidence type="ECO:0000259" key="5">
    <source>
        <dbReference type="PROSITE" id="PS50931"/>
    </source>
</evidence>
<evidence type="ECO:0000256" key="2">
    <source>
        <dbReference type="ARBA" id="ARBA00023015"/>
    </source>
</evidence>
<dbReference type="Pfam" id="PF00126">
    <property type="entry name" value="HTH_1"/>
    <property type="match status" value="1"/>
</dbReference>
<feature type="domain" description="HTH lysR-type" evidence="5">
    <location>
        <begin position="1"/>
        <end position="61"/>
    </location>
</feature>
<dbReference type="AlphaFoldDB" id="A0A454CXW1"/>
<dbReference type="PANTHER" id="PTHR30537">
    <property type="entry name" value="HTH-TYPE TRANSCRIPTIONAL REGULATOR"/>
    <property type="match status" value="1"/>
</dbReference>
<dbReference type="GO" id="GO:0003677">
    <property type="term" value="F:DNA binding"/>
    <property type="evidence" value="ECO:0007669"/>
    <property type="project" value="UniProtKB-KW"/>
</dbReference>
<keyword evidence="4" id="KW-0804">Transcription</keyword>
<dbReference type="CDD" id="cd08422">
    <property type="entry name" value="PBP2_CrgA_like"/>
    <property type="match status" value="1"/>
</dbReference>
<dbReference type="PROSITE" id="PS50931">
    <property type="entry name" value="HTH_LYSR"/>
    <property type="match status" value="1"/>
</dbReference>
<gene>
    <name evidence="6" type="ORF">VCHENC02_3112</name>
</gene>
<evidence type="ECO:0000313" key="7">
    <source>
        <dbReference type="Proteomes" id="UP000008367"/>
    </source>
</evidence>
<dbReference type="RefSeq" id="WP_009696518.1">
    <property type="nucleotide sequence ID" value="NZ_AP031615.1"/>
</dbReference>
<dbReference type="InterPro" id="IPR005119">
    <property type="entry name" value="LysR_subst-bd"/>
</dbReference>
<evidence type="ECO:0000256" key="1">
    <source>
        <dbReference type="ARBA" id="ARBA00009437"/>
    </source>
</evidence>
<dbReference type="Gene3D" id="1.10.10.10">
    <property type="entry name" value="Winged helix-like DNA-binding domain superfamily/Winged helix DNA-binding domain"/>
    <property type="match status" value="1"/>
</dbReference>
<dbReference type="InterPro" id="IPR000847">
    <property type="entry name" value="LysR_HTH_N"/>
</dbReference>
<comment type="caution">
    <text evidence="6">The sequence shown here is derived from an EMBL/GenBank/DDBJ whole genome shotgun (WGS) entry which is preliminary data.</text>
</comment>
<dbReference type="GO" id="GO:0003700">
    <property type="term" value="F:DNA-binding transcription factor activity"/>
    <property type="evidence" value="ECO:0007669"/>
    <property type="project" value="InterPro"/>
</dbReference>
<evidence type="ECO:0000256" key="4">
    <source>
        <dbReference type="ARBA" id="ARBA00023163"/>
    </source>
</evidence>
<dbReference type="EMBL" id="AJSR01001281">
    <property type="protein sequence ID" value="EKM31227.1"/>
    <property type="molecule type" value="Genomic_DNA"/>
</dbReference>
<dbReference type="InterPro" id="IPR036390">
    <property type="entry name" value="WH_DNA-bd_sf"/>
</dbReference>
<dbReference type="Gene3D" id="3.40.190.290">
    <property type="match status" value="1"/>
</dbReference>
<sequence>MEINWLSYVPIYIALCEEKSIAGAAKKLRCSNAHVSRQLRQLEAILSVQLIQRTTRQFNLTYDGQRFYHQVKGLMENVEQINEQVMETDKVAGHLRIAASASFGAELLNPSLIAFRQQFPDVTFEVIFTETPLDLIESGFDLAFFFTDSPPEGYVGHHLRSLHCKPFASKAYLATKPSPNTPEDLHLLEHITYRNAELNLDTWHFHHQQTQQDIKVTLSSVLCFNLVQSMLDATVAGCGVAMLDEFALEKLSPQERAQLVTLLPDWRTKAILPLYLLYPKREHLPKRTRAFIDFFKNNR</sequence>
<dbReference type="InterPro" id="IPR036388">
    <property type="entry name" value="WH-like_DNA-bd_sf"/>
</dbReference>
<comment type="similarity">
    <text evidence="1">Belongs to the LysR transcriptional regulatory family.</text>
</comment>
<keyword evidence="2" id="KW-0805">Transcription regulation</keyword>
<dbReference type="PANTHER" id="PTHR30537:SF5">
    <property type="entry name" value="HTH-TYPE TRANSCRIPTIONAL ACTIVATOR TTDR-RELATED"/>
    <property type="match status" value="1"/>
</dbReference>